<dbReference type="EMBL" id="CP036279">
    <property type="protein sequence ID" value="QDU63764.1"/>
    <property type="molecule type" value="Genomic_DNA"/>
</dbReference>
<organism evidence="1 2">
    <name type="scientific">Kolteria novifilia</name>
    <dbReference type="NCBI Taxonomy" id="2527975"/>
    <lineage>
        <taxon>Bacteria</taxon>
        <taxon>Pseudomonadati</taxon>
        <taxon>Planctomycetota</taxon>
        <taxon>Planctomycetia</taxon>
        <taxon>Kolteriales</taxon>
        <taxon>Kolteriaceae</taxon>
        <taxon>Kolteria</taxon>
    </lineage>
</organism>
<evidence type="ECO:0000313" key="1">
    <source>
        <dbReference type="EMBL" id="QDU63764.1"/>
    </source>
</evidence>
<keyword evidence="1" id="KW-0282">Flagellum</keyword>
<name>A0A518B9V5_9BACT</name>
<dbReference type="Pfam" id="PF06289">
    <property type="entry name" value="FlbD"/>
    <property type="match status" value="1"/>
</dbReference>
<reference evidence="1 2" key="1">
    <citation type="submission" date="2019-02" db="EMBL/GenBank/DDBJ databases">
        <title>Deep-cultivation of Planctomycetes and their phenomic and genomic characterization uncovers novel biology.</title>
        <authorList>
            <person name="Wiegand S."/>
            <person name="Jogler M."/>
            <person name="Boedeker C."/>
            <person name="Pinto D."/>
            <person name="Vollmers J."/>
            <person name="Rivas-Marin E."/>
            <person name="Kohn T."/>
            <person name="Peeters S.H."/>
            <person name="Heuer A."/>
            <person name="Rast P."/>
            <person name="Oberbeckmann S."/>
            <person name="Bunk B."/>
            <person name="Jeske O."/>
            <person name="Meyerdierks A."/>
            <person name="Storesund J.E."/>
            <person name="Kallscheuer N."/>
            <person name="Luecker S."/>
            <person name="Lage O.M."/>
            <person name="Pohl T."/>
            <person name="Merkel B.J."/>
            <person name="Hornburger P."/>
            <person name="Mueller R.-W."/>
            <person name="Bruemmer F."/>
            <person name="Labrenz M."/>
            <person name="Spormann A.M."/>
            <person name="Op den Camp H."/>
            <person name="Overmann J."/>
            <person name="Amann R."/>
            <person name="Jetten M.S.M."/>
            <person name="Mascher T."/>
            <person name="Medema M.H."/>
            <person name="Devos D.P."/>
            <person name="Kaster A.-K."/>
            <person name="Ovreas L."/>
            <person name="Rohde M."/>
            <person name="Galperin M.Y."/>
            <person name="Jogler C."/>
        </authorList>
    </citation>
    <scope>NUCLEOTIDE SEQUENCE [LARGE SCALE GENOMIC DNA]</scope>
    <source>
        <strain evidence="1 2">Pan216</strain>
    </source>
</reference>
<dbReference type="PANTHER" id="PTHR39185:SF1">
    <property type="entry name" value="SWARMING MOTILITY PROTEIN SWRD"/>
    <property type="match status" value="1"/>
</dbReference>
<evidence type="ECO:0000313" key="2">
    <source>
        <dbReference type="Proteomes" id="UP000317093"/>
    </source>
</evidence>
<dbReference type="OrthoDB" id="9799862at2"/>
<dbReference type="PANTHER" id="PTHR39185">
    <property type="entry name" value="SWARMING MOTILITY PROTEIN SWRD"/>
    <property type="match status" value="1"/>
</dbReference>
<dbReference type="InterPro" id="IPR009384">
    <property type="entry name" value="SwrD-like"/>
</dbReference>
<dbReference type="Proteomes" id="UP000317093">
    <property type="component" value="Chromosome"/>
</dbReference>
<keyword evidence="2" id="KW-1185">Reference proteome</keyword>
<gene>
    <name evidence="1" type="ORF">Pan216_46450</name>
</gene>
<keyword evidence="1" id="KW-0969">Cilium</keyword>
<sequence length="69" mass="8103">MIKLTRLNGQAFVLNSELIKFIEKTPDTLLTLRDGDKVMVREEPEEVVRRVVEYVRSLQYVPHPKRGHN</sequence>
<dbReference type="RefSeq" id="WP_145261480.1">
    <property type="nucleotide sequence ID" value="NZ_CP036279.1"/>
</dbReference>
<accession>A0A518B9V5</accession>
<proteinExistence type="predicted"/>
<dbReference type="KEGG" id="knv:Pan216_46450"/>
<protein>
    <submittedName>
        <fullName evidence="1">Flagellar protein (FlbD)</fullName>
    </submittedName>
</protein>
<dbReference type="AlphaFoldDB" id="A0A518B9V5"/>
<keyword evidence="1" id="KW-0966">Cell projection</keyword>